<evidence type="ECO:0000313" key="6">
    <source>
        <dbReference type="EMBL" id="MFC4290857.1"/>
    </source>
</evidence>
<proteinExistence type="predicted"/>
<dbReference type="EMBL" id="JBHSDH010000005">
    <property type="protein sequence ID" value="MFC4290857.1"/>
    <property type="molecule type" value="Genomic_DNA"/>
</dbReference>
<evidence type="ECO:0000256" key="4">
    <source>
        <dbReference type="PROSITE-ProRule" id="PRU00335"/>
    </source>
</evidence>
<dbReference type="Pfam" id="PF17935">
    <property type="entry name" value="TetR_C_27"/>
    <property type="match status" value="1"/>
</dbReference>
<keyword evidence="2 4" id="KW-0238">DNA-binding</keyword>
<dbReference type="InterPro" id="IPR041478">
    <property type="entry name" value="TetR_C_27"/>
</dbReference>
<keyword evidence="1" id="KW-0805">Transcription regulation</keyword>
<dbReference type="SUPFAM" id="SSF46689">
    <property type="entry name" value="Homeodomain-like"/>
    <property type="match status" value="1"/>
</dbReference>
<evidence type="ECO:0000256" key="2">
    <source>
        <dbReference type="ARBA" id="ARBA00023125"/>
    </source>
</evidence>
<dbReference type="InterPro" id="IPR009057">
    <property type="entry name" value="Homeodomain-like_sf"/>
</dbReference>
<evidence type="ECO:0000259" key="5">
    <source>
        <dbReference type="PROSITE" id="PS50977"/>
    </source>
</evidence>
<dbReference type="CDD" id="cd00093">
    <property type="entry name" value="HTH_XRE"/>
    <property type="match status" value="1"/>
</dbReference>
<reference evidence="7" key="1">
    <citation type="journal article" date="2019" name="Int. J. Syst. Evol. Microbiol.">
        <title>The Global Catalogue of Microorganisms (GCM) 10K type strain sequencing project: providing services to taxonomists for standard genome sequencing and annotation.</title>
        <authorList>
            <consortium name="The Broad Institute Genomics Platform"/>
            <consortium name="The Broad Institute Genome Sequencing Center for Infectious Disease"/>
            <person name="Wu L."/>
            <person name="Ma J."/>
        </authorList>
    </citation>
    <scope>NUCLEOTIDE SEQUENCE [LARGE SCALE GENOMIC DNA]</scope>
    <source>
        <strain evidence="7">CECT 8531</strain>
    </source>
</reference>
<dbReference type="PRINTS" id="PR00455">
    <property type="entry name" value="HTHTETR"/>
</dbReference>
<keyword evidence="7" id="KW-1185">Reference proteome</keyword>
<dbReference type="Proteomes" id="UP001595887">
    <property type="component" value="Unassembled WGS sequence"/>
</dbReference>
<dbReference type="InterPro" id="IPR001387">
    <property type="entry name" value="Cro/C1-type_HTH"/>
</dbReference>
<accession>A0ABV8RD52</accession>
<comment type="caution">
    <text evidence="6">The sequence shown here is derived from an EMBL/GenBank/DDBJ whole genome shotgun (WGS) entry which is preliminary data.</text>
</comment>
<evidence type="ECO:0000313" key="7">
    <source>
        <dbReference type="Proteomes" id="UP001595887"/>
    </source>
</evidence>
<evidence type="ECO:0000256" key="1">
    <source>
        <dbReference type="ARBA" id="ARBA00023015"/>
    </source>
</evidence>
<dbReference type="PANTHER" id="PTHR30055">
    <property type="entry name" value="HTH-TYPE TRANSCRIPTIONAL REGULATOR RUTR"/>
    <property type="match status" value="1"/>
</dbReference>
<sequence>MARPQTDIEAGRKLLLATVEKLIGERGAMDISMTELAAAAGMSPSNIYRFFDSKEALLEAVAEAWFADKVAVMEEVTASDMPAQEKMLAFFARRFVLMRERYNEDPGLFESYCLLGNQHFDVVKGYVDLGDHYLAMVVADAMEEGYFKGYSIDQCVSLINQMVNPYCSPDVMRLVLHNLSEDKLAIIIATIFRGLTAAQSDTASAMRVVS</sequence>
<dbReference type="PANTHER" id="PTHR30055:SF234">
    <property type="entry name" value="HTH-TYPE TRANSCRIPTIONAL REGULATOR BETI"/>
    <property type="match status" value="1"/>
</dbReference>
<dbReference type="Pfam" id="PF00440">
    <property type="entry name" value="TetR_N"/>
    <property type="match status" value="1"/>
</dbReference>
<name>A0ABV8RD52_9SPHN</name>
<dbReference type="InterPro" id="IPR050109">
    <property type="entry name" value="HTH-type_TetR-like_transc_reg"/>
</dbReference>
<protein>
    <submittedName>
        <fullName evidence="6">TetR family transcriptional regulator</fullName>
    </submittedName>
</protein>
<evidence type="ECO:0000256" key="3">
    <source>
        <dbReference type="ARBA" id="ARBA00023163"/>
    </source>
</evidence>
<dbReference type="RefSeq" id="WP_381420457.1">
    <property type="nucleotide sequence ID" value="NZ_JBHSDH010000005.1"/>
</dbReference>
<dbReference type="InterPro" id="IPR001647">
    <property type="entry name" value="HTH_TetR"/>
</dbReference>
<keyword evidence="3" id="KW-0804">Transcription</keyword>
<organism evidence="6 7">
    <name type="scientific">Sphingorhabdus arenilitoris</name>
    <dbReference type="NCBI Taxonomy" id="1490041"/>
    <lineage>
        <taxon>Bacteria</taxon>
        <taxon>Pseudomonadati</taxon>
        <taxon>Pseudomonadota</taxon>
        <taxon>Alphaproteobacteria</taxon>
        <taxon>Sphingomonadales</taxon>
        <taxon>Sphingomonadaceae</taxon>
        <taxon>Sphingorhabdus</taxon>
    </lineage>
</organism>
<feature type="domain" description="HTH tetR-type" evidence="5">
    <location>
        <begin position="9"/>
        <end position="69"/>
    </location>
</feature>
<gene>
    <name evidence="6" type="ORF">ACFOWX_00305</name>
</gene>
<feature type="DNA-binding region" description="H-T-H motif" evidence="4">
    <location>
        <begin position="32"/>
        <end position="51"/>
    </location>
</feature>
<dbReference type="PROSITE" id="PS50977">
    <property type="entry name" value="HTH_TETR_2"/>
    <property type="match status" value="1"/>
</dbReference>
<dbReference type="Gene3D" id="1.10.357.10">
    <property type="entry name" value="Tetracycline Repressor, domain 2"/>
    <property type="match status" value="1"/>
</dbReference>